<keyword evidence="1" id="KW-0175">Coiled coil</keyword>
<evidence type="ECO:0000256" key="1">
    <source>
        <dbReference type="SAM" id="Coils"/>
    </source>
</evidence>
<feature type="transmembrane region" description="Helical" evidence="2">
    <location>
        <begin position="253"/>
        <end position="271"/>
    </location>
</feature>
<dbReference type="AlphaFoldDB" id="A0AAD1XDG3"/>
<dbReference type="Gene3D" id="1.20.5.110">
    <property type="match status" value="1"/>
</dbReference>
<name>A0AAD1XDG3_EUPCR</name>
<evidence type="ECO:0000313" key="4">
    <source>
        <dbReference type="EMBL" id="CAI2366972.1"/>
    </source>
</evidence>
<gene>
    <name evidence="3" type="ORF">ECRASSUSDP1_LOCUS8191</name>
    <name evidence="4" type="ORF">ECRASSUSDP1_LOCUS8248</name>
</gene>
<reference evidence="4" key="1">
    <citation type="submission" date="2023-07" db="EMBL/GenBank/DDBJ databases">
        <authorList>
            <consortium name="AG Swart"/>
            <person name="Singh M."/>
            <person name="Singh A."/>
            <person name="Seah K."/>
            <person name="Emmerich C."/>
        </authorList>
    </citation>
    <scope>NUCLEOTIDE SEQUENCE</scope>
    <source>
        <strain evidence="4">DP1</strain>
    </source>
</reference>
<sequence>MQREINTLIDKLEMMCVKLGGPKDPDNPDDPLGIKTGNEFDYLRQIVQENFKLIAEELAERHEKIQIHGYNSNERILADEEIKTYIEDTQDQLKKLKTCVDKNKNRLSPKEITERCKVISLLRKQLNIMNNQFKESGRTQMGLNKNDEEIKAMHSLNGELSEEASDRDLNDMEKEALNQMKNNDKELEDIALQIAHSLDELGEKQKKTSRAIAEQHELLVKANKDAEKTELELTRQNNELSRLLNKFRGGKQVWLDLFLIFIFLGFLTLLWNRLKARGYV</sequence>
<protein>
    <submittedName>
        <fullName evidence="4">Uncharacterized protein</fullName>
    </submittedName>
</protein>
<dbReference type="EMBL" id="CAMPGE010007998">
    <property type="protein sequence ID" value="CAI2366915.1"/>
    <property type="molecule type" value="Genomic_DNA"/>
</dbReference>
<dbReference type="Proteomes" id="UP001295684">
    <property type="component" value="Unassembled WGS sequence"/>
</dbReference>
<evidence type="ECO:0000313" key="5">
    <source>
        <dbReference type="Proteomes" id="UP001295684"/>
    </source>
</evidence>
<dbReference type="EMBL" id="CAMPGE010008061">
    <property type="protein sequence ID" value="CAI2366972.1"/>
    <property type="molecule type" value="Genomic_DNA"/>
</dbReference>
<organism evidence="4 5">
    <name type="scientific">Euplotes crassus</name>
    <dbReference type="NCBI Taxonomy" id="5936"/>
    <lineage>
        <taxon>Eukaryota</taxon>
        <taxon>Sar</taxon>
        <taxon>Alveolata</taxon>
        <taxon>Ciliophora</taxon>
        <taxon>Intramacronucleata</taxon>
        <taxon>Spirotrichea</taxon>
        <taxon>Hypotrichia</taxon>
        <taxon>Euplotida</taxon>
        <taxon>Euplotidae</taxon>
        <taxon>Moneuplotes</taxon>
    </lineage>
</organism>
<proteinExistence type="predicted"/>
<evidence type="ECO:0000256" key="2">
    <source>
        <dbReference type="SAM" id="Phobius"/>
    </source>
</evidence>
<accession>A0AAD1XDG3</accession>
<keyword evidence="2" id="KW-0472">Membrane</keyword>
<keyword evidence="5" id="KW-1185">Reference proteome</keyword>
<evidence type="ECO:0000313" key="3">
    <source>
        <dbReference type="EMBL" id="CAI2366915.1"/>
    </source>
</evidence>
<keyword evidence="2" id="KW-0812">Transmembrane</keyword>
<comment type="caution">
    <text evidence="4">The sequence shown here is derived from an EMBL/GenBank/DDBJ whole genome shotgun (WGS) entry which is preliminary data.</text>
</comment>
<feature type="coiled-coil region" evidence="1">
    <location>
        <begin position="169"/>
        <end position="246"/>
    </location>
</feature>
<keyword evidence="2" id="KW-1133">Transmembrane helix</keyword>